<dbReference type="PANTHER" id="PTHR21666">
    <property type="entry name" value="PEPTIDASE-RELATED"/>
    <property type="match status" value="1"/>
</dbReference>
<feature type="compositionally biased region" description="Low complexity" evidence="1">
    <location>
        <begin position="144"/>
        <end position="189"/>
    </location>
</feature>
<dbReference type="Pfam" id="PF01476">
    <property type="entry name" value="LysM"/>
    <property type="match status" value="1"/>
</dbReference>
<dbReference type="InterPro" id="IPR050570">
    <property type="entry name" value="Cell_wall_metabolism_enzyme"/>
</dbReference>
<name>A0A1X7LZ74_9BURK</name>
<dbReference type="Gene3D" id="2.70.70.10">
    <property type="entry name" value="Glucose Permease (Domain IIA)"/>
    <property type="match status" value="1"/>
</dbReference>
<feature type="region of interest" description="Disordered" evidence="1">
    <location>
        <begin position="305"/>
        <end position="327"/>
    </location>
</feature>
<dbReference type="CDD" id="cd12797">
    <property type="entry name" value="M23_peptidase"/>
    <property type="match status" value="1"/>
</dbReference>
<evidence type="ECO:0000313" key="5">
    <source>
        <dbReference type="Proteomes" id="UP000193228"/>
    </source>
</evidence>
<protein>
    <submittedName>
        <fullName evidence="4">Lipoprotein NlpD</fullName>
    </submittedName>
</protein>
<keyword evidence="4" id="KW-0449">Lipoprotein</keyword>
<dbReference type="AlphaFoldDB" id="A0A1X7LZ74"/>
<keyword evidence="2" id="KW-0732">Signal</keyword>
<evidence type="ECO:0000259" key="3">
    <source>
        <dbReference type="PROSITE" id="PS51782"/>
    </source>
</evidence>
<dbReference type="Gene3D" id="3.10.350.10">
    <property type="entry name" value="LysM domain"/>
    <property type="match status" value="1"/>
</dbReference>
<dbReference type="PROSITE" id="PS51257">
    <property type="entry name" value="PROKAR_LIPOPROTEIN"/>
    <property type="match status" value="1"/>
</dbReference>
<dbReference type="SUPFAM" id="SSF51261">
    <property type="entry name" value="Duplicated hybrid motif"/>
    <property type="match status" value="1"/>
</dbReference>
<proteinExistence type="predicted"/>
<dbReference type="STRING" id="1515439.SAMN06265784_112131"/>
<sequence length="327" mass="33609">MRKRSDRTMLACLAGVCVALAVSGCANVGQQNPQNGVAPDPMAASGVPATSATAAGGSANAAASTPPTSPTVDADQNAPLQKSPPLVYRVKRGDTLTGIAQNYHLSVKQLQAWNGLKPSSYLKPGQVLHVSSPDTVQAAKQDNAAATKSAAGAAPAPSQNSTQAQASAQASAPAQAQSSAQSATPAPDAAAIREVTQETRRHANSVKLAWPASGSVVEAFQPGETRGIEIGGKSGDPVRAAADGKVMYAGTGLNGYGSLIIVQHNKDFLTAYSHNRKLLVKMGDVVRKGQQIAEMGDESNSRVSLGFEVRRDGKPVDPLPYLPQGRG</sequence>
<gene>
    <name evidence="4" type="ORF">SAMN06265784_112131</name>
</gene>
<dbReference type="EMBL" id="FXAT01000012">
    <property type="protein sequence ID" value="SMG59121.1"/>
    <property type="molecule type" value="Genomic_DNA"/>
</dbReference>
<reference evidence="5" key="1">
    <citation type="submission" date="2017-04" db="EMBL/GenBank/DDBJ databases">
        <authorList>
            <person name="Varghese N."/>
            <person name="Submissions S."/>
        </authorList>
    </citation>
    <scope>NUCLEOTIDE SEQUENCE [LARGE SCALE GENOMIC DNA]</scope>
    <source>
        <strain evidence="5">LMG 29540</strain>
    </source>
</reference>
<dbReference type="InterPro" id="IPR036779">
    <property type="entry name" value="LysM_dom_sf"/>
</dbReference>
<dbReference type="PROSITE" id="PS51782">
    <property type="entry name" value="LYSM"/>
    <property type="match status" value="1"/>
</dbReference>
<feature type="domain" description="LysM" evidence="3">
    <location>
        <begin position="86"/>
        <end position="130"/>
    </location>
</feature>
<evidence type="ECO:0000256" key="1">
    <source>
        <dbReference type="SAM" id="MobiDB-lite"/>
    </source>
</evidence>
<feature type="region of interest" description="Disordered" evidence="1">
    <location>
        <begin position="134"/>
        <end position="189"/>
    </location>
</feature>
<dbReference type="PANTHER" id="PTHR21666:SF270">
    <property type="entry name" value="MUREIN HYDROLASE ACTIVATOR ENVC"/>
    <property type="match status" value="1"/>
</dbReference>
<dbReference type="SMART" id="SM00257">
    <property type="entry name" value="LysM"/>
    <property type="match status" value="1"/>
</dbReference>
<dbReference type="CDD" id="cd00118">
    <property type="entry name" value="LysM"/>
    <property type="match status" value="1"/>
</dbReference>
<dbReference type="GO" id="GO:0004222">
    <property type="term" value="F:metalloendopeptidase activity"/>
    <property type="evidence" value="ECO:0007669"/>
    <property type="project" value="TreeGrafter"/>
</dbReference>
<feature type="region of interest" description="Disordered" evidence="1">
    <location>
        <begin position="37"/>
        <end position="86"/>
    </location>
</feature>
<feature type="compositionally biased region" description="Low complexity" evidence="1">
    <location>
        <begin position="43"/>
        <end position="66"/>
    </location>
</feature>
<organism evidence="4 5">
    <name type="scientific">Paraburkholderia susongensis</name>
    <dbReference type="NCBI Taxonomy" id="1515439"/>
    <lineage>
        <taxon>Bacteria</taxon>
        <taxon>Pseudomonadati</taxon>
        <taxon>Pseudomonadota</taxon>
        <taxon>Betaproteobacteria</taxon>
        <taxon>Burkholderiales</taxon>
        <taxon>Burkholderiaceae</taxon>
        <taxon>Paraburkholderia</taxon>
    </lineage>
</organism>
<dbReference type="InterPro" id="IPR011055">
    <property type="entry name" value="Dup_hybrid_motif"/>
</dbReference>
<accession>A0A1X7LZ74</accession>
<dbReference type="OrthoDB" id="9795421at2"/>
<evidence type="ECO:0000313" key="4">
    <source>
        <dbReference type="EMBL" id="SMG59121.1"/>
    </source>
</evidence>
<dbReference type="InterPro" id="IPR016047">
    <property type="entry name" value="M23ase_b-sheet_dom"/>
</dbReference>
<dbReference type="InterPro" id="IPR018392">
    <property type="entry name" value="LysM"/>
</dbReference>
<keyword evidence="5" id="KW-1185">Reference proteome</keyword>
<feature type="chain" id="PRO_5012462844" evidence="2">
    <location>
        <begin position="29"/>
        <end position="327"/>
    </location>
</feature>
<evidence type="ECO:0000256" key="2">
    <source>
        <dbReference type="SAM" id="SignalP"/>
    </source>
</evidence>
<feature type="signal peptide" evidence="2">
    <location>
        <begin position="1"/>
        <end position="28"/>
    </location>
</feature>
<dbReference type="Pfam" id="PF01551">
    <property type="entry name" value="Peptidase_M23"/>
    <property type="match status" value="1"/>
</dbReference>
<dbReference type="RefSeq" id="WP_085488722.1">
    <property type="nucleotide sequence ID" value="NZ_FXAT01000012.1"/>
</dbReference>
<dbReference type="Proteomes" id="UP000193228">
    <property type="component" value="Unassembled WGS sequence"/>
</dbReference>